<dbReference type="PANTHER" id="PTHR12639">
    <property type="entry name" value="VITAMIN K-DEPENDENT GAMMA-CARBOXYLASE"/>
    <property type="match status" value="1"/>
</dbReference>
<evidence type="ECO:0000256" key="5">
    <source>
        <dbReference type="ARBA" id="ARBA00023157"/>
    </source>
</evidence>
<feature type="transmembrane region" description="Helical" evidence="7">
    <location>
        <begin position="66"/>
        <end position="83"/>
    </location>
</feature>
<feature type="transmembrane region" description="Helical" evidence="7">
    <location>
        <begin position="20"/>
        <end position="39"/>
    </location>
</feature>
<keyword evidence="5" id="KW-1015">Disulfide bond</keyword>
<dbReference type="AlphaFoldDB" id="A0A4R7DDF3"/>
<keyword evidence="10" id="KW-1185">Reference proteome</keyword>
<evidence type="ECO:0000256" key="2">
    <source>
        <dbReference type="ARBA" id="ARBA00022692"/>
    </source>
</evidence>
<feature type="transmembrane region" description="Helical" evidence="7">
    <location>
        <begin position="201"/>
        <end position="223"/>
    </location>
</feature>
<evidence type="ECO:0000313" key="9">
    <source>
        <dbReference type="EMBL" id="TDS18997.1"/>
    </source>
</evidence>
<name>A0A4R7DDF3_9FLAO</name>
<dbReference type="OrthoDB" id="341137at2"/>
<dbReference type="GO" id="GO:0019842">
    <property type="term" value="F:vitamin binding"/>
    <property type="evidence" value="ECO:0007669"/>
    <property type="project" value="TreeGrafter"/>
</dbReference>
<organism evidence="9 10">
    <name type="scientific">Maribacter caenipelagi</name>
    <dbReference type="NCBI Taxonomy" id="1447781"/>
    <lineage>
        <taxon>Bacteria</taxon>
        <taxon>Pseudomonadati</taxon>
        <taxon>Bacteroidota</taxon>
        <taxon>Flavobacteriia</taxon>
        <taxon>Flavobacteriales</taxon>
        <taxon>Flavobacteriaceae</taxon>
        <taxon>Maribacter</taxon>
    </lineage>
</organism>
<dbReference type="EMBL" id="SNZW01000011">
    <property type="protein sequence ID" value="TDS18997.1"/>
    <property type="molecule type" value="Genomic_DNA"/>
</dbReference>
<feature type="transmembrane region" description="Helical" evidence="7">
    <location>
        <begin position="110"/>
        <end position="127"/>
    </location>
</feature>
<keyword evidence="4 7" id="KW-0472">Membrane</keyword>
<dbReference type="GO" id="GO:0012505">
    <property type="term" value="C:endomembrane system"/>
    <property type="evidence" value="ECO:0007669"/>
    <property type="project" value="UniProtKB-SubCell"/>
</dbReference>
<evidence type="ECO:0000256" key="7">
    <source>
        <dbReference type="SAM" id="Phobius"/>
    </source>
</evidence>
<keyword evidence="3 7" id="KW-1133">Transmembrane helix</keyword>
<gene>
    <name evidence="9" type="ORF">DFQ03_0710</name>
</gene>
<evidence type="ECO:0000259" key="8">
    <source>
        <dbReference type="SMART" id="SM00752"/>
    </source>
</evidence>
<proteinExistence type="predicted"/>
<keyword evidence="2 7" id="KW-0812">Transmembrane</keyword>
<sequence>MLNRLLFQRIDNSPLIIFRIFFGILVSLECFGAITTGWVKRNLITPKYKFPFIDFEFLQPLPGNGMYFYFGLMGLLGLCIALGFKYRASIISFTVLWTATYLMQKTAYNNHYYLLILISLLMCFFPAERSRSYDVRLHPELECNSMYAYVKWVVVLQLFIVYVYASVAKMYGDWLDFSTIAVLMHSKRNYWLVGDILQEPWIHTIIGSVGILFDLLIVPALLWKPTRKAAFFLSLFFHLFNSIIFQIGIFPYLSIAFSVFFFESETIRKIFFKTKPAFTTTYSKLPNYKNVLLFSGSIYFIIQLLLPVRHHAIKDDVLWSEEGHRMSWRMMLRSRQGKGTFKVVDKDTKEEFIIIPKDYVSRGQERKIFAYPDFAWQFAQYLKKEFEQNDRNVAVYLEKSKISINRKPYVPFIDSKTDLAAETWYRTKHHDWILPSNLGSPEK</sequence>
<dbReference type="Pfam" id="PF05090">
    <property type="entry name" value="HTTM"/>
    <property type="match status" value="1"/>
</dbReference>
<evidence type="ECO:0000313" key="10">
    <source>
        <dbReference type="Proteomes" id="UP000295274"/>
    </source>
</evidence>
<dbReference type="InterPro" id="IPR053934">
    <property type="entry name" value="HTTM_dom"/>
</dbReference>
<feature type="domain" description="HTTM-like" evidence="8">
    <location>
        <begin position="7"/>
        <end position="266"/>
    </location>
</feature>
<dbReference type="Pfam" id="PF22777">
    <property type="entry name" value="VKGC_lumenal_dom"/>
    <property type="match status" value="1"/>
</dbReference>
<evidence type="ECO:0000256" key="4">
    <source>
        <dbReference type="ARBA" id="ARBA00023136"/>
    </source>
</evidence>
<accession>A0A4R7DDF3</accession>
<dbReference type="InterPro" id="IPR053935">
    <property type="entry name" value="VKGC_lumenal_dom"/>
</dbReference>
<dbReference type="RefSeq" id="WP_133671614.1">
    <property type="nucleotide sequence ID" value="NZ_SNZW01000011.1"/>
</dbReference>
<dbReference type="PANTHER" id="PTHR12639:SF7">
    <property type="entry name" value="HTTM DOMAIN-CONTAINING PROTEIN"/>
    <property type="match status" value="1"/>
</dbReference>
<dbReference type="InterPro" id="IPR007782">
    <property type="entry name" value="VKG_COase"/>
</dbReference>
<evidence type="ECO:0000256" key="3">
    <source>
        <dbReference type="ARBA" id="ARBA00022989"/>
    </source>
</evidence>
<dbReference type="SMART" id="SM00752">
    <property type="entry name" value="HTTM"/>
    <property type="match status" value="1"/>
</dbReference>
<dbReference type="Proteomes" id="UP000295274">
    <property type="component" value="Unassembled WGS sequence"/>
</dbReference>
<keyword evidence="6" id="KW-0456">Lyase</keyword>
<reference evidence="9 10" key="1">
    <citation type="submission" date="2019-03" db="EMBL/GenBank/DDBJ databases">
        <title>Genomic Encyclopedia of Type Strains, Phase III (KMG-III): the genomes of soil and plant-associated and newly described type strains.</title>
        <authorList>
            <person name="Whitman W."/>
        </authorList>
    </citation>
    <scope>NUCLEOTIDE SEQUENCE [LARGE SCALE GENOMIC DNA]</scope>
    <source>
        <strain evidence="9 10">CECT 8455</strain>
    </source>
</reference>
<feature type="transmembrane region" description="Helical" evidence="7">
    <location>
        <begin position="148"/>
        <end position="167"/>
    </location>
</feature>
<evidence type="ECO:0000256" key="6">
    <source>
        <dbReference type="ARBA" id="ARBA00023239"/>
    </source>
</evidence>
<dbReference type="InterPro" id="IPR011020">
    <property type="entry name" value="HTTM-like"/>
</dbReference>
<comment type="caution">
    <text evidence="9">The sequence shown here is derived from an EMBL/GenBank/DDBJ whole genome shotgun (WGS) entry which is preliminary data.</text>
</comment>
<protein>
    <submittedName>
        <fullName evidence="9">Vitamin K-dependent gamma-carboxylase-like protein</fullName>
    </submittedName>
</protein>
<feature type="transmembrane region" description="Helical" evidence="7">
    <location>
        <begin position="235"/>
        <end position="262"/>
    </location>
</feature>
<comment type="subcellular location">
    <subcellularLocation>
        <location evidence="1">Endomembrane system</location>
        <topology evidence="1">Multi-pass membrane protein</topology>
    </subcellularLocation>
</comment>
<dbReference type="GO" id="GO:0008488">
    <property type="term" value="F:gamma-glutamyl carboxylase activity"/>
    <property type="evidence" value="ECO:0007669"/>
    <property type="project" value="InterPro"/>
</dbReference>
<evidence type="ECO:0000256" key="1">
    <source>
        <dbReference type="ARBA" id="ARBA00004127"/>
    </source>
</evidence>